<organism evidence="1 2">
    <name type="scientific">Rhodococcus sacchari</name>
    <dbReference type="NCBI Taxonomy" id="2962047"/>
    <lineage>
        <taxon>Bacteria</taxon>
        <taxon>Bacillati</taxon>
        <taxon>Actinomycetota</taxon>
        <taxon>Actinomycetes</taxon>
        <taxon>Mycobacteriales</taxon>
        <taxon>Nocardiaceae</taxon>
        <taxon>Rhodococcus</taxon>
    </lineage>
</organism>
<accession>A0ACD4DLC5</accession>
<protein>
    <submittedName>
        <fullName evidence="1">Uncharacterized protein</fullName>
    </submittedName>
</protein>
<dbReference type="EMBL" id="CP107551">
    <property type="protein sequence ID" value="UYP20859.1"/>
    <property type="molecule type" value="Genomic_DNA"/>
</dbReference>
<keyword evidence="2" id="KW-1185">Reference proteome</keyword>
<reference evidence="1" key="1">
    <citation type="submission" date="2022-10" db="EMBL/GenBank/DDBJ databases">
        <title>Rhodococcus ferula Z13 complete genome.</title>
        <authorList>
            <person name="Long X."/>
            <person name="Zang M."/>
        </authorList>
    </citation>
    <scope>NUCLEOTIDE SEQUENCE</scope>
    <source>
        <strain evidence="1">Z13</strain>
    </source>
</reference>
<sequence>MPRVNHTRYAVASAALAGALLLGACSSDDSVSESPVSDSSTSGSTATVDADALAGASALDGDILDRFSSCDDVAPAVAPYIEGLALQPSSTVDEFGVLCLWETPDSATSLAEIRSVEITVAPSAGPVPTASDLGAGGLVPVPDAAVEEAGGIAYTLDEAIAVAAVSVTHVQLPDVEVSISGGRWGDAPALDAPAAVAVAKQLLGL</sequence>
<proteinExistence type="predicted"/>
<evidence type="ECO:0000313" key="1">
    <source>
        <dbReference type="EMBL" id="UYP20859.1"/>
    </source>
</evidence>
<evidence type="ECO:0000313" key="2">
    <source>
        <dbReference type="Proteomes" id="UP001156484"/>
    </source>
</evidence>
<name>A0ACD4DLC5_9NOCA</name>
<dbReference type="Proteomes" id="UP001156484">
    <property type="component" value="Chromosome"/>
</dbReference>
<gene>
    <name evidence="1" type="ORF">OED52_10235</name>
</gene>